<dbReference type="InterPro" id="IPR057616">
    <property type="entry name" value="PH_2_platyhelminthes"/>
</dbReference>
<dbReference type="STRING" id="70667.A0A183TBZ6"/>
<proteinExistence type="predicted"/>
<reference evidence="2 3" key="2">
    <citation type="submission" date="2018-11" db="EMBL/GenBank/DDBJ databases">
        <authorList>
            <consortium name="Pathogen Informatics"/>
        </authorList>
    </citation>
    <scope>NUCLEOTIDE SEQUENCE [LARGE SCALE GENOMIC DNA]</scope>
    <source>
        <strain evidence="2 3">NST_G2</strain>
    </source>
</reference>
<organism evidence="4">
    <name type="scientific">Schistocephalus solidus</name>
    <name type="common">Tapeworm</name>
    <dbReference type="NCBI Taxonomy" id="70667"/>
    <lineage>
        <taxon>Eukaryota</taxon>
        <taxon>Metazoa</taxon>
        <taxon>Spiralia</taxon>
        <taxon>Lophotrochozoa</taxon>
        <taxon>Platyhelminthes</taxon>
        <taxon>Cestoda</taxon>
        <taxon>Eucestoda</taxon>
        <taxon>Diphyllobothriidea</taxon>
        <taxon>Diphyllobothriidae</taxon>
        <taxon>Schistocephalus</taxon>
    </lineage>
</organism>
<accession>A0A183TBZ6</accession>
<evidence type="ECO:0000259" key="1">
    <source>
        <dbReference type="Pfam" id="PF25407"/>
    </source>
</evidence>
<name>A0A183TBZ6_SCHSO</name>
<dbReference type="WBParaSite" id="SSLN_0001453001-mRNA-1">
    <property type="protein sequence ID" value="SSLN_0001453001-mRNA-1"/>
    <property type="gene ID" value="SSLN_0001453001"/>
</dbReference>
<evidence type="ECO:0000313" key="3">
    <source>
        <dbReference type="Proteomes" id="UP000275846"/>
    </source>
</evidence>
<gene>
    <name evidence="2" type="ORF">SSLN_LOCUS13994</name>
</gene>
<evidence type="ECO:0000313" key="4">
    <source>
        <dbReference type="WBParaSite" id="SSLN_0001453001-mRNA-1"/>
    </source>
</evidence>
<dbReference type="Proteomes" id="UP000275846">
    <property type="component" value="Unassembled WGS sequence"/>
</dbReference>
<protein>
    <submittedName>
        <fullName evidence="4">Phage protein</fullName>
    </submittedName>
</protein>
<keyword evidence="3" id="KW-1185">Reference proteome</keyword>
<feature type="domain" description="PH-like" evidence="1">
    <location>
        <begin position="31"/>
        <end position="93"/>
    </location>
</feature>
<reference evidence="4" key="1">
    <citation type="submission" date="2016-06" db="UniProtKB">
        <authorList>
            <consortium name="WormBaseParasite"/>
        </authorList>
    </citation>
    <scope>IDENTIFICATION</scope>
</reference>
<dbReference type="EMBL" id="UYSU01038556">
    <property type="protein sequence ID" value="VDM00380.1"/>
    <property type="molecule type" value="Genomic_DNA"/>
</dbReference>
<dbReference type="AlphaFoldDB" id="A0A183TBZ6"/>
<sequence>MTDLVQAEKLHSFADHLQEDSFFEDDNGAKVNLRKVLTAPDAKIVNYDMLKYLQMKPGEKKLISTELHAIALTDYFLLLVQDKHTGKYRPFKVNEKVAARAMGPGHTFKFDDAKIFARAGKRVSSKQLESWFSGP</sequence>
<evidence type="ECO:0000313" key="2">
    <source>
        <dbReference type="EMBL" id="VDM00380.1"/>
    </source>
</evidence>
<dbReference type="OrthoDB" id="2272012at2759"/>
<dbReference type="Pfam" id="PF25407">
    <property type="entry name" value="PH_32"/>
    <property type="match status" value="1"/>
</dbReference>